<dbReference type="GO" id="GO:0016491">
    <property type="term" value="F:oxidoreductase activity"/>
    <property type="evidence" value="ECO:0007669"/>
    <property type="project" value="UniProtKB-KW"/>
</dbReference>
<dbReference type="AlphaFoldDB" id="A0AAJ6CT62"/>
<comment type="cofactor">
    <cofactor evidence="1">
        <name>FAD</name>
        <dbReference type="ChEBI" id="CHEBI:57692"/>
    </cofactor>
</comment>
<dbReference type="RefSeq" id="WP_342826146.1">
    <property type="nucleotide sequence ID" value="NZ_CP046147.1"/>
</dbReference>
<dbReference type="InterPro" id="IPR017830">
    <property type="entry name" value="SQase_HpnE"/>
</dbReference>
<dbReference type="PANTHER" id="PTHR42923">
    <property type="entry name" value="PROTOPORPHYRINOGEN OXIDASE"/>
    <property type="match status" value="1"/>
</dbReference>
<evidence type="ECO:0000256" key="3">
    <source>
        <dbReference type="PIRSR" id="PIRSR601613-1"/>
    </source>
</evidence>
<reference evidence="6" key="2">
    <citation type="submission" date="2023-06" db="EMBL/GenBank/DDBJ databases">
        <title>Pangenomics reveal diversification of enzyme families and niche specialization in globally abundant SAR202 bacteria.</title>
        <authorList>
            <person name="Saw J.H.W."/>
        </authorList>
    </citation>
    <scope>NUCLEOTIDE SEQUENCE [LARGE SCALE GENOMIC DNA]</scope>
    <source>
        <strain evidence="6">JH1073</strain>
    </source>
</reference>
<organism evidence="5 6">
    <name type="scientific">Candidatus Lucifugimonas marina</name>
    <dbReference type="NCBI Taxonomy" id="3038979"/>
    <lineage>
        <taxon>Bacteria</taxon>
        <taxon>Bacillati</taxon>
        <taxon>Chloroflexota</taxon>
        <taxon>Dehalococcoidia</taxon>
        <taxon>SAR202 cluster</taxon>
        <taxon>Candidatus Lucifugimonadales</taxon>
        <taxon>Candidatus Lucifugimonadaceae</taxon>
        <taxon>Candidatus Lucifugimonas</taxon>
    </lineage>
</organism>
<dbReference type="PRINTS" id="PR00757">
    <property type="entry name" value="AMINEOXDASEF"/>
</dbReference>
<reference evidence="5 6" key="1">
    <citation type="submission" date="2019-11" db="EMBL/GenBank/DDBJ databases">
        <authorList>
            <person name="Cho J.-C."/>
        </authorList>
    </citation>
    <scope>NUCLEOTIDE SEQUENCE [LARGE SCALE GENOMIC DNA]</scope>
    <source>
        <strain evidence="5 6">JH1073</strain>
    </source>
</reference>
<evidence type="ECO:0000259" key="4">
    <source>
        <dbReference type="Pfam" id="PF01593"/>
    </source>
</evidence>
<dbReference type="Pfam" id="PF01593">
    <property type="entry name" value="Amino_oxidase"/>
    <property type="match status" value="1"/>
</dbReference>
<dbReference type="InterPro" id="IPR036188">
    <property type="entry name" value="FAD/NAD-bd_sf"/>
</dbReference>
<gene>
    <name evidence="5" type="ORF">GKO48_10420</name>
</gene>
<sequence>MPTRTVVIIGGGIAGLATAVRLIQNGIRPIVLEKRPFLGGRAFSFIDKDSGEEIDNGQHVFVGACDQFQQYITDIGASNQIQLEERIGFPVLKNGKTSWLKARKLPGVLANLSALLGYKHVGLTGKLRILWGLLSIKLTRLNKNSAHDLLTFDDWLRDHAQSDETIRNFWNLIILPSLNDDITGVSAHTGIELFKVALLGAAQNPAMGIPLAGLSTLVGENAKNFIESNGGEIRTGIDVESLHIERGQITGVRTTGDELIEGEAVVSAVPAAAMNSLIPGGSDGQDDFFTPAESVRTAPIVAVHIWYDRPVLTEKFVATLDSLLQWVFNDTDLKSRNEAGQHVVISLSGAWEWQDRSKQELRDIFTLEMEKAFPAAGKAKITKFTIVKMLEATFRVEPGSQKRRLSQRTPLPGFYLAGDWTDTGWPSTMESAVRSGNLAAEYIVEDIRTGDQPTL</sequence>
<evidence type="ECO:0000256" key="1">
    <source>
        <dbReference type="ARBA" id="ARBA00001974"/>
    </source>
</evidence>
<protein>
    <submittedName>
        <fullName evidence="5">FAD-dependent oxidoreductase</fullName>
    </submittedName>
</protein>
<proteinExistence type="predicted"/>
<feature type="binding site" evidence="3">
    <location>
        <position position="239"/>
    </location>
    <ligand>
        <name>FAD</name>
        <dbReference type="ChEBI" id="CHEBI:57692"/>
    </ligand>
</feature>
<dbReference type="Gene3D" id="3.90.660.50">
    <property type="match status" value="1"/>
</dbReference>
<feature type="domain" description="Amine oxidase" evidence="4">
    <location>
        <begin position="13"/>
        <end position="443"/>
    </location>
</feature>
<dbReference type="EMBL" id="CP046147">
    <property type="protein sequence ID" value="WFG40013.1"/>
    <property type="molecule type" value="Genomic_DNA"/>
</dbReference>
<dbReference type="PANTHER" id="PTHR42923:SF47">
    <property type="entry name" value="BLR3003 PROTEIN"/>
    <property type="match status" value="1"/>
</dbReference>
<dbReference type="InterPro" id="IPR001613">
    <property type="entry name" value="Flavin_amine_oxidase"/>
</dbReference>
<evidence type="ECO:0000313" key="6">
    <source>
        <dbReference type="Proteomes" id="UP001219901"/>
    </source>
</evidence>
<keyword evidence="2" id="KW-0560">Oxidoreductase</keyword>
<evidence type="ECO:0000256" key="2">
    <source>
        <dbReference type="ARBA" id="ARBA00023002"/>
    </source>
</evidence>
<keyword evidence="6" id="KW-1185">Reference proteome</keyword>
<dbReference type="Proteomes" id="UP001219901">
    <property type="component" value="Chromosome"/>
</dbReference>
<evidence type="ECO:0000313" key="5">
    <source>
        <dbReference type="EMBL" id="WFG40013.1"/>
    </source>
</evidence>
<dbReference type="InterPro" id="IPR050464">
    <property type="entry name" value="Zeta_carotene_desat/Oxidored"/>
</dbReference>
<dbReference type="NCBIfam" id="TIGR03467">
    <property type="entry name" value="HpnE"/>
    <property type="match status" value="1"/>
</dbReference>
<dbReference type="Gene3D" id="3.50.50.60">
    <property type="entry name" value="FAD/NAD(P)-binding domain"/>
    <property type="match status" value="1"/>
</dbReference>
<name>A0AAJ6CT62_9CHLR</name>
<dbReference type="InterPro" id="IPR002937">
    <property type="entry name" value="Amino_oxidase"/>
</dbReference>
<dbReference type="SUPFAM" id="SSF51905">
    <property type="entry name" value="FAD/NAD(P)-binding domain"/>
    <property type="match status" value="1"/>
</dbReference>
<accession>A0AAJ6CT62</accession>